<protein>
    <submittedName>
        <fullName evidence="3">Uncharacterized protein</fullName>
    </submittedName>
</protein>
<dbReference type="EMBL" id="SPUK01000003">
    <property type="protein sequence ID" value="TQV98476.1"/>
    <property type="molecule type" value="Genomic_DNA"/>
</dbReference>
<evidence type="ECO:0000256" key="2">
    <source>
        <dbReference type="SAM" id="Phobius"/>
    </source>
</evidence>
<evidence type="ECO:0000313" key="4">
    <source>
        <dbReference type="Proteomes" id="UP000315783"/>
    </source>
</evidence>
<feature type="transmembrane region" description="Helical" evidence="2">
    <location>
        <begin position="80"/>
        <end position="103"/>
    </location>
</feature>
<dbReference type="OrthoDB" id="4870793at2759"/>
<evidence type="ECO:0000256" key="1">
    <source>
        <dbReference type="SAM" id="MobiDB-lite"/>
    </source>
</evidence>
<keyword evidence="4" id="KW-1185">Reference proteome</keyword>
<evidence type="ECO:0000313" key="3">
    <source>
        <dbReference type="EMBL" id="TQV98476.1"/>
    </source>
</evidence>
<reference evidence="3 4" key="1">
    <citation type="journal article" date="2019" name="Appl. Microbiol. Biotechnol.">
        <title>Genome sequence of Isaria javanica and comparative genome analysis insights into family S53 peptidase evolution in fungal entomopathogens.</title>
        <authorList>
            <person name="Lin R."/>
            <person name="Zhang X."/>
            <person name="Xin B."/>
            <person name="Zou M."/>
            <person name="Gao Y."/>
            <person name="Qin F."/>
            <person name="Hu Q."/>
            <person name="Xie B."/>
            <person name="Cheng X."/>
        </authorList>
    </citation>
    <scope>NUCLEOTIDE SEQUENCE [LARGE SCALE GENOMIC DNA]</scope>
    <source>
        <strain evidence="3 4">IJ1G</strain>
    </source>
</reference>
<proteinExistence type="predicted"/>
<organism evidence="3 4">
    <name type="scientific">Cordyceps javanica</name>
    <dbReference type="NCBI Taxonomy" id="43265"/>
    <lineage>
        <taxon>Eukaryota</taxon>
        <taxon>Fungi</taxon>
        <taxon>Dikarya</taxon>
        <taxon>Ascomycota</taxon>
        <taxon>Pezizomycotina</taxon>
        <taxon>Sordariomycetes</taxon>
        <taxon>Hypocreomycetidae</taxon>
        <taxon>Hypocreales</taxon>
        <taxon>Cordycipitaceae</taxon>
        <taxon>Cordyceps</taxon>
    </lineage>
</organism>
<feature type="compositionally biased region" description="Low complexity" evidence="1">
    <location>
        <begin position="37"/>
        <end position="47"/>
    </location>
</feature>
<dbReference type="Proteomes" id="UP000315783">
    <property type="component" value="Unassembled WGS sequence"/>
</dbReference>
<keyword evidence="2" id="KW-1133">Transmembrane helix</keyword>
<feature type="region of interest" description="Disordered" evidence="1">
    <location>
        <begin position="37"/>
        <end position="58"/>
    </location>
</feature>
<comment type="caution">
    <text evidence="3">The sequence shown here is derived from an EMBL/GenBank/DDBJ whole genome shotgun (WGS) entry which is preliminary data.</text>
</comment>
<keyword evidence="2" id="KW-0812">Transmembrane</keyword>
<sequence>MEFGFIGQELYATTMQGSAPPITTITTTTTSIMMSQQQPHAAAAAAADPDSQTGPPPRATTYFAIDGIVVSEAEAAHNTLLVGLLIALVAASVTLGGLAIYCLRRRALRRMQSGYQAELRAAQQKQDEEQAARGP</sequence>
<accession>A0A545W6T5</accession>
<gene>
    <name evidence="3" type="ORF">IF1G_02556</name>
</gene>
<dbReference type="AlphaFoldDB" id="A0A545W6T5"/>
<name>A0A545W6T5_9HYPO</name>
<keyword evidence="2" id="KW-0472">Membrane</keyword>